<evidence type="ECO:0000313" key="3">
    <source>
        <dbReference type="EMBL" id="KKZ11577.1"/>
    </source>
</evidence>
<dbReference type="EMBL" id="JXQG01000048">
    <property type="protein sequence ID" value="KKZ11577.1"/>
    <property type="molecule type" value="Genomic_DNA"/>
</dbReference>
<evidence type="ECO:0000313" key="4">
    <source>
        <dbReference type="Proteomes" id="UP000035067"/>
    </source>
</evidence>
<feature type="non-terminal residue" evidence="3">
    <location>
        <position position="89"/>
    </location>
</feature>
<keyword evidence="2" id="KW-0472">Membrane</keyword>
<proteinExistence type="predicted"/>
<comment type="caution">
    <text evidence="3">The sequence shown here is derived from an EMBL/GenBank/DDBJ whole genome shotgun (WGS) entry which is preliminary data.</text>
</comment>
<keyword evidence="1" id="KW-0175">Coiled coil</keyword>
<evidence type="ECO:0000256" key="2">
    <source>
        <dbReference type="SAM" id="Phobius"/>
    </source>
</evidence>
<keyword evidence="2" id="KW-0812">Transmembrane</keyword>
<sequence>MEQPVTLPMPALPAISEWLPSGVVIGFGIFLFGVVRSDLKASEARQQEALKAMEARLREDLKASEERQREEMRELRADMKALGEKVDRL</sequence>
<keyword evidence="2" id="KW-1133">Transmembrane helix</keyword>
<dbReference type="AlphaFoldDB" id="A0A0G2J4G4"/>
<dbReference type="Proteomes" id="UP000035067">
    <property type="component" value="Unassembled WGS sequence"/>
</dbReference>
<evidence type="ECO:0000256" key="1">
    <source>
        <dbReference type="SAM" id="Coils"/>
    </source>
</evidence>
<organism evidence="3 4">
    <name type="scientific">Candidatus Synechococcus spongiarum SP3</name>
    <dbReference type="NCBI Taxonomy" id="1604020"/>
    <lineage>
        <taxon>Bacteria</taxon>
        <taxon>Bacillati</taxon>
        <taxon>Cyanobacteriota</taxon>
        <taxon>Cyanophyceae</taxon>
        <taxon>Synechococcales</taxon>
        <taxon>Synechococcaceae</taxon>
        <taxon>Synechococcus</taxon>
    </lineage>
</organism>
<feature type="coiled-coil region" evidence="1">
    <location>
        <begin position="47"/>
        <end position="85"/>
    </location>
</feature>
<feature type="transmembrane region" description="Helical" evidence="2">
    <location>
        <begin position="18"/>
        <end position="35"/>
    </location>
</feature>
<protein>
    <submittedName>
        <fullName evidence="3">Uncharacterized protein</fullName>
    </submittedName>
</protein>
<reference evidence="3 4" key="1">
    <citation type="submission" date="2015-01" db="EMBL/GenBank/DDBJ databases">
        <title>Lifestyle Evolution in Cyanobacterial Symbionts of Sponges.</title>
        <authorList>
            <person name="Burgsdorf I."/>
            <person name="Slaby B.M."/>
            <person name="Handley K.M."/>
            <person name="Haber M."/>
            <person name="Blom J."/>
            <person name="Marshall C.W."/>
            <person name="Gilbert J.A."/>
            <person name="Hentschel U."/>
            <person name="Steindler L."/>
        </authorList>
    </citation>
    <scope>NUCLEOTIDE SEQUENCE [LARGE SCALE GENOMIC DNA]</scope>
    <source>
        <strain evidence="3">SP3</strain>
    </source>
</reference>
<dbReference type="PATRIC" id="fig|1604020.3.peg.1472"/>
<gene>
    <name evidence="3" type="ORF">TE42_07580</name>
</gene>
<name>A0A0G2J4G4_9SYNE</name>
<accession>A0A0G2J4G4</accession>